<evidence type="ECO:0000256" key="3">
    <source>
        <dbReference type="ARBA" id="ARBA00022692"/>
    </source>
</evidence>
<comment type="similarity">
    <text evidence="2">Belongs to the Asterix family.</text>
</comment>
<proteinExistence type="inferred from homology"/>
<evidence type="ECO:0000256" key="1">
    <source>
        <dbReference type="ARBA" id="ARBA00004370"/>
    </source>
</evidence>
<evidence type="ECO:0000256" key="4">
    <source>
        <dbReference type="ARBA" id="ARBA00022989"/>
    </source>
</evidence>
<dbReference type="Proteomes" id="UP001164746">
    <property type="component" value="Chromosome 13"/>
</dbReference>
<feature type="compositionally biased region" description="Polar residues" evidence="6">
    <location>
        <begin position="1"/>
        <end position="12"/>
    </location>
</feature>
<keyword evidence="8" id="KW-1185">Reference proteome</keyword>
<comment type="subcellular location">
    <subcellularLocation>
        <location evidence="1">Membrane</location>
    </subcellularLocation>
</comment>
<evidence type="ECO:0000256" key="2">
    <source>
        <dbReference type="ARBA" id="ARBA00009066"/>
    </source>
</evidence>
<keyword evidence="5" id="KW-0472">Membrane</keyword>
<evidence type="ECO:0000313" key="7">
    <source>
        <dbReference type="EMBL" id="WAR24624.1"/>
    </source>
</evidence>
<evidence type="ECO:0000256" key="5">
    <source>
        <dbReference type="ARBA" id="ARBA00023136"/>
    </source>
</evidence>
<keyword evidence="3" id="KW-0812">Transmembrane</keyword>
<protein>
    <submittedName>
        <fullName evidence="7">ASTER-like protein</fullName>
    </submittedName>
</protein>
<dbReference type="EMBL" id="CP111024">
    <property type="protein sequence ID" value="WAR24624.1"/>
    <property type="molecule type" value="Genomic_DNA"/>
</dbReference>
<dbReference type="PANTHER" id="PTHR13193">
    <property type="entry name" value="CGI-140"/>
    <property type="match status" value="1"/>
</dbReference>
<sequence length="225" mass="24793">MEKTSFANSFSAATIEPEMTTRHPHHTQNPDHTHEPAVHKTISFFYDFHTHQMTLSKGTDCYIFALSLAERQDVHTDAGMTVLEYFLDKTPTVMYQCQNSSLDQLTLNADNAGLQLVIPESVAVCRKLESPYVVSCEGYKPKDTNAPGDDPTPDYMNLLGMIFSMCGLMMKAFHISGCDVISPEPPANDSTLAVILIPPDSVTCRHPGANISNPGIINIPFMIIS</sequence>
<dbReference type="InterPro" id="IPR005351">
    <property type="entry name" value="ASTER"/>
</dbReference>
<name>A0ABY7FTZ9_MYAAR</name>
<accession>A0ABY7FTZ9</accession>
<organism evidence="7 8">
    <name type="scientific">Mya arenaria</name>
    <name type="common">Soft-shell clam</name>
    <dbReference type="NCBI Taxonomy" id="6604"/>
    <lineage>
        <taxon>Eukaryota</taxon>
        <taxon>Metazoa</taxon>
        <taxon>Spiralia</taxon>
        <taxon>Lophotrochozoa</taxon>
        <taxon>Mollusca</taxon>
        <taxon>Bivalvia</taxon>
        <taxon>Autobranchia</taxon>
        <taxon>Heteroconchia</taxon>
        <taxon>Euheterodonta</taxon>
        <taxon>Imparidentia</taxon>
        <taxon>Neoheterodontei</taxon>
        <taxon>Myida</taxon>
        <taxon>Myoidea</taxon>
        <taxon>Myidae</taxon>
        <taxon>Mya</taxon>
    </lineage>
</organism>
<evidence type="ECO:0000256" key="6">
    <source>
        <dbReference type="SAM" id="MobiDB-lite"/>
    </source>
</evidence>
<dbReference type="Pfam" id="PF03669">
    <property type="entry name" value="ASTER"/>
    <property type="match status" value="1"/>
</dbReference>
<keyword evidence="4" id="KW-1133">Transmembrane helix</keyword>
<reference evidence="7" key="1">
    <citation type="submission" date="2022-11" db="EMBL/GenBank/DDBJ databases">
        <title>Centuries of genome instability and evolution in soft-shell clam transmissible cancer (bioRxiv).</title>
        <authorList>
            <person name="Hart S.F.M."/>
            <person name="Yonemitsu M.A."/>
            <person name="Giersch R.M."/>
            <person name="Beal B.F."/>
            <person name="Arriagada G."/>
            <person name="Davis B.W."/>
            <person name="Ostrander E.A."/>
            <person name="Goff S.P."/>
            <person name="Metzger M.J."/>
        </authorList>
    </citation>
    <scope>NUCLEOTIDE SEQUENCE</scope>
    <source>
        <strain evidence="7">MELC-2E11</strain>
        <tissue evidence="7">Siphon/mantle</tissue>
    </source>
</reference>
<dbReference type="PANTHER" id="PTHR13193:SF0">
    <property type="entry name" value="PAT COMPLEX SUBUNIT ASTERIX"/>
    <property type="match status" value="1"/>
</dbReference>
<feature type="region of interest" description="Disordered" evidence="6">
    <location>
        <begin position="1"/>
        <end position="34"/>
    </location>
</feature>
<gene>
    <name evidence="7" type="ORF">MAR_038293</name>
</gene>
<evidence type="ECO:0000313" key="8">
    <source>
        <dbReference type="Proteomes" id="UP001164746"/>
    </source>
</evidence>